<dbReference type="AlphaFoldDB" id="A0A7J7SFV3"/>
<sequence>MLTPNHALPGEGVPLCESHGSYTWDVACFSCLVDAETSEVHAGSGSPAPQCRPLRVNPAGRQPRPRAADLPAGPNKGTFWKAGLSPQPPPSTVCPAPWALPRLQRGAKENWAPAPEITRDPRLWDPRLCPADAGPPHYDNQSVFPPQTKKAPSEEPWSPAAPSLASAASSLTRSKPRPVFIRGKGRKVQGD</sequence>
<feature type="compositionally biased region" description="Low complexity" evidence="1">
    <location>
        <begin position="154"/>
        <end position="171"/>
    </location>
</feature>
<evidence type="ECO:0000313" key="2">
    <source>
        <dbReference type="EMBL" id="KAF6287280.1"/>
    </source>
</evidence>
<keyword evidence="3" id="KW-1185">Reference proteome</keyword>
<accession>A0A7J7SFV3</accession>
<comment type="caution">
    <text evidence="2">The sequence shown here is derived from an EMBL/GenBank/DDBJ whole genome shotgun (WGS) entry which is preliminary data.</text>
</comment>
<reference evidence="2 3" key="1">
    <citation type="journal article" date="2020" name="Nature">
        <title>Six reference-quality genomes reveal evolution of bat adaptations.</title>
        <authorList>
            <person name="Jebb D."/>
            <person name="Huang Z."/>
            <person name="Pippel M."/>
            <person name="Hughes G.M."/>
            <person name="Lavrichenko K."/>
            <person name="Devanna P."/>
            <person name="Winkler S."/>
            <person name="Jermiin L.S."/>
            <person name="Skirmuntt E.C."/>
            <person name="Katzourakis A."/>
            <person name="Burkitt-Gray L."/>
            <person name="Ray D.A."/>
            <person name="Sullivan K.A.M."/>
            <person name="Roscito J.G."/>
            <person name="Kirilenko B.M."/>
            <person name="Davalos L.M."/>
            <person name="Corthals A.P."/>
            <person name="Power M.L."/>
            <person name="Jones G."/>
            <person name="Ransome R.D."/>
            <person name="Dechmann D.K.N."/>
            <person name="Locatelli A.G."/>
            <person name="Puechmaille S.J."/>
            <person name="Fedrigo O."/>
            <person name="Jarvis E.D."/>
            <person name="Hiller M."/>
            <person name="Vernes S.C."/>
            <person name="Myers E.W."/>
            <person name="Teeling E.C."/>
        </authorList>
    </citation>
    <scope>NUCLEOTIDE SEQUENCE [LARGE SCALE GENOMIC DNA]</scope>
    <source>
        <strain evidence="2">MPipKuh1</strain>
        <tissue evidence="2">Flight muscle</tissue>
    </source>
</reference>
<gene>
    <name evidence="2" type="ORF">mPipKuh1_009972</name>
</gene>
<dbReference type="Proteomes" id="UP000558488">
    <property type="component" value="Unassembled WGS sequence"/>
</dbReference>
<evidence type="ECO:0000256" key="1">
    <source>
        <dbReference type="SAM" id="MobiDB-lite"/>
    </source>
</evidence>
<protein>
    <submittedName>
        <fullName evidence="2">Uncharacterized protein</fullName>
    </submittedName>
</protein>
<dbReference type="EMBL" id="JACAGB010000041">
    <property type="protein sequence ID" value="KAF6287280.1"/>
    <property type="molecule type" value="Genomic_DNA"/>
</dbReference>
<name>A0A7J7SFV3_PIPKU</name>
<organism evidence="2 3">
    <name type="scientific">Pipistrellus kuhlii</name>
    <name type="common">Kuhl's pipistrelle</name>
    <dbReference type="NCBI Taxonomy" id="59472"/>
    <lineage>
        <taxon>Eukaryota</taxon>
        <taxon>Metazoa</taxon>
        <taxon>Chordata</taxon>
        <taxon>Craniata</taxon>
        <taxon>Vertebrata</taxon>
        <taxon>Euteleostomi</taxon>
        <taxon>Mammalia</taxon>
        <taxon>Eutheria</taxon>
        <taxon>Laurasiatheria</taxon>
        <taxon>Chiroptera</taxon>
        <taxon>Yangochiroptera</taxon>
        <taxon>Vespertilionidae</taxon>
        <taxon>Pipistrellus</taxon>
    </lineage>
</organism>
<proteinExistence type="predicted"/>
<feature type="region of interest" description="Disordered" evidence="1">
    <location>
        <begin position="39"/>
        <end position="191"/>
    </location>
</feature>
<evidence type="ECO:0000313" key="3">
    <source>
        <dbReference type="Proteomes" id="UP000558488"/>
    </source>
</evidence>